<evidence type="ECO:0000259" key="1">
    <source>
        <dbReference type="PROSITE" id="PS50181"/>
    </source>
</evidence>
<reference evidence="2 3" key="1">
    <citation type="submission" date="2020-08" db="EMBL/GenBank/DDBJ databases">
        <authorList>
            <person name="Koutsovoulos G."/>
            <person name="Danchin GJ E."/>
        </authorList>
    </citation>
    <scope>NUCLEOTIDE SEQUENCE [LARGE SCALE GENOMIC DNA]</scope>
</reference>
<proteinExistence type="predicted"/>
<dbReference type="InterPro" id="IPR036047">
    <property type="entry name" value="F-box-like_dom_sf"/>
</dbReference>
<dbReference type="OrthoDB" id="5903278at2759"/>
<dbReference type="AlphaFoldDB" id="A0A6V7XV48"/>
<accession>A0A6V7XV48</accession>
<dbReference type="Gene3D" id="1.20.1280.50">
    <property type="match status" value="1"/>
</dbReference>
<protein>
    <recommendedName>
        <fullName evidence="1">F-box domain-containing protein</fullName>
    </recommendedName>
</protein>
<dbReference type="InterPro" id="IPR001810">
    <property type="entry name" value="F-box_dom"/>
</dbReference>
<evidence type="ECO:0000313" key="2">
    <source>
        <dbReference type="EMBL" id="CAD2203165.1"/>
    </source>
</evidence>
<name>A0A6V7XV48_MELEN</name>
<sequence>MKNLPVEIKLKILKYFDFDDLFSLKQTNRHFRNLIFKYEDDLARKKHRSLSIIECQEYMPNSVIIDLPLTSQFLDKVKRFADYECTGLTYKKWKSAIARQIPLYLIINEKYSPLNKKIALSVDTFGELFNLHLPLFPKSIEYLKIIRYWLKKIVRCVFNLINFTNCVFNPEIIELLFDREEIQKFKFCGETIKIFCQNTNLFKFTFGYLEINKNIYLICNGYENMREFNILLNILLNEGNKIPQVYINRPNKYFVALCNQLLEHIETSKDCPKMVPNIVFNSTEWPNLNIRGIEKNSNTRTNFSIIKEYEITNIHNSNLKFSLRIQVFTSRRLNAIREVIIKLSTSNWVVHLFHCS</sequence>
<organism evidence="2 3">
    <name type="scientific">Meloidogyne enterolobii</name>
    <name type="common">Root-knot nematode worm</name>
    <name type="synonym">Meloidogyne mayaguensis</name>
    <dbReference type="NCBI Taxonomy" id="390850"/>
    <lineage>
        <taxon>Eukaryota</taxon>
        <taxon>Metazoa</taxon>
        <taxon>Ecdysozoa</taxon>
        <taxon>Nematoda</taxon>
        <taxon>Chromadorea</taxon>
        <taxon>Rhabditida</taxon>
        <taxon>Tylenchina</taxon>
        <taxon>Tylenchomorpha</taxon>
        <taxon>Tylenchoidea</taxon>
        <taxon>Meloidogynidae</taxon>
        <taxon>Meloidogyninae</taxon>
        <taxon>Meloidogyne</taxon>
    </lineage>
</organism>
<dbReference type="SUPFAM" id="SSF81383">
    <property type="entry name" value="F-box domain"/>
    <property type="match status" value="1"/>
</dbReference>
<dbReference type="Pfam" id="PF12937">
    <property type="entry name" value="F-box-like"/>
    <property type="match status" value="1"/>
</dbReference>
<gene>
    <name evidence="2" type="ORF">MENT_LOCUS56833</name>
</gene>
<dbReference type="EMBL" id="CAJEWN010002332">
    <property type="protein sequence ID" value="CAD2203165.1"/>
    <property type="molecule type" value="Genomic_DNA"/>
</dbReference>
<dbReference type="SMART" id="SM00256">
    <property type="entry name" value="FBOX"/>
    <property type="match status" value="1"/>
</dbReference>
<evidence type="ECO:0000313" key="3">
    <source>
        <dbReference type="Proteomes" id="UP000580250"/>
    </source>
</evidence>
<comment type="caution">
    <text evidence="2">The sequence shown here is derived from an EMBL/GenBank/DDBJ whole genome shotgun (WGS) entry which is preliminary data.</text>
</comment>
<feature type="domain" description="F-box" evidence="1">
    <location>
        <begin position="1"/>
        <end position="46"/>
    </location>
</feature>
<dbReference type="Proteomes" id="UP000580250">
    <property type="component" value="Unassembled WGS sequence"/>
</dbReference>
<dbReference type="CDD" id="cd09917">
    <property type="entry name" value="F-box_SF"/>
    <property type="match status" value="1"/>
</dbReference>
<dbReference type="PROSITE" id="PS50181">
    <property type="entry name" value="FBOX"/>
    <property type="match status" value="1"/>
</dbReference>